<keyword evidence="4" id="KW-0812">Transmembrane</keyword>
<dbReference type="RefSeq" id="WP_146582891.1">
    <property type="nucleotide sequence ID" value="NZ_SJPM01000043.1"/>
</dbReference>
<keyword evidence="4" id="KW-0472">Membrane</keyword>
<feature type="region of interest" description="Disordered" evidence="3">
    <location>
        <begin position="547"/>
        <end position="566"/>
    </location>
</feature>
<evidence type="ECO:0000256" key="4">
    <source>
        <dbReference type="SAM" id="Phobius"/>
    </source>
</evidence>
<organism evidence="5 6">
    <name type="scientific">Neorhodopirellula pilleata</name>
    <dbReference type="NCBI Taxonomy" id="2714738"/>
    <lineage>
        <taxon>Bacteria</taxon>
        <taxon>Pseudomonadati</taxon>
        <taxon>Planctomycetota</taxon>
        <taxon>Planctomycetia</taxon>
        <taxon>Pirellulales</taxon>
        <taxon>Pirellulaceae</taxon>
        <taxon>Neorhodopirellula</taxon>
    </lineage>
</organism>
<feature type="transmembrane region" description="Helical" evidence="4">
    <location>
        <begin position="223"/>
        <end position="240"/>
    </location>
</feature>
<feature type="transmembrane region" description="Helical" evidence="4">
    <location>
        <begin position="300"/>
        <end position="320"/>
    </location>
</feature>
<feature type="transmembrane region" description="Helical" evidence="4">
    <location>
        <begin position="327"/>
        <end position="345"/>
    </location>
</feature>
<keyword evidence="1" id="KW-0677">Repeat</keyword>
<evidence type="ECO:0000313" key="6">
    <source>
        <dbReference type="Proteomes" id="UP000316213"/>
    </source>
</evidence>
<dbReference type="InterPro" id="IPR011990">
    <property type="entry name" value="TPR-like_helical_dom_sf"/>
</dbReference>
<keyword evidence="6" id="KW-1185">Reference proteome</keyword>
<feature type="transmembrane region" description="Helical" evidence="4">
    <location>
        <begin position="351"/>
        <end position="370"/>
    </location>
</feature>
<sequence>MTLSGQFKVSSLLVVLTIVFVVHLTGVGGAYVLDDTNVTSDDSLDELFAAGWIGNGNRAVVRGIFALQFATLGKSAAASHLVNIVIHVINTLLVFWVAAAALRLAFPSWANLKASQVALTIALLWGVHPLSTAAVVYIVQRFESVATMFFLLSLGCYLTACSPQRSAEDEVSSNANIVWLALCVLFGGLGYASKEITAGLPIVLLAAERTLLGGSNRSLARRVVPWILMLPIVFGAWKIAPSLTKHDDRFGTAGYDLVGIDPLAYMTSQPIVYFQYLRLTFWPTGQVLDYGWLPMTDPKWIAIGSVCWIILFGLCGYGIWKKLLFGFPLASVLAILAPTTFIPLTDLIFEHRFYLPLAFVIGSLVTFLATRRQLSAWSNESLFRAALVLAVPLSVCSVLRNLDYRDETTLARTESRRAPDNPRNLYNLFSFDESLSERSRIGLLQQAVAMSEKRGYFYPGTNYKWRRELADRYFLRGELQQAEKLYEQTVRESHNVLQRVEILWSLALIAATRGDNRRAEELFRAALKEDTPIRDEIEKTYDSFKRHATAQQSMRPSRNFMLETGQ</sequence>
<gene>
    <name evidence="5" type="ORF">Pla100_62090</name>
</gene>
<keyword evidence="4" id="KW-1133">Transmembrane helix</keyword>
<protein>
    <recommendedName>
        <fullName evidence="7">Tetratricopeptide repeat protein</fullName>
    </recommendedName>
</protein>
<dbReference type="PANTHER" id="PTHR44227:SF3">
    <property type="entry name" value="PROTEIN O-MANNOSYL-TRANSFERASE TMTC4"/>
    <property type="match status" value="1"/>
</dbReference>
<name>A0A5C5ZFD1_9BACT</name>
<feature type="transmembrane region" description="Helical" evidence="4">
    <location>
        <begin position="84"/>
        <end position="105"/>
    </location>
</feature>
<feature type="transmembrane region" description="Helical" evidence="4">
    <location>
        <begin position="12"/>
        <end position="33"/>
    </location>
</feature>
<keyword evidence="2" id="KW-0802">TPR repeat</keyword>
<evidence type="ECO:0000256" key="2">
    <source>
        <dbReference type="ARBA" id="ARBA00022803"/>
    </source>
</evidence>
<evidence type="ECO:0000256" key="1">
    <source>
        <dbReference type="ARBA" id="ARBA00022737"/>
    </source>
</evidence>
<evidence type="ECO:0000256" key="3">
    <source>
        <dbReference type="SAM" id="MobiDB-lite"/>
    </source>
</evidence>
<accession>A0A5C5ZFD1</accession>
<comment type="caution">
    <text evidence="5">The sequence shown here is derived from an EMBL/GenBank/DDBJ whole genome shotgun (WGS) entry which is preliminary data.</text>
</comment>
<reference evidence="5 6" key="1">
    <citation type="submission" date="2019-02" db="EMBL/GenBank/DDBJ databases">
        <title>Deep-cultivation of Planctomycetes and their phenomic and genomic characterization uncovers novel biology.</title>
        <authorList>
            <person name="Wiegand S."/>
            <person name="Jogler M."/>
            <person name="Boedeker C."/>
            <person name="Pinto D."/>
            <person name="Vollmers J."/>
            <person name="Rivas-Marin E."/>
            <person name="Kohn T."/>
            <person name="Peeters S.H."/>
            <person name="Heuer A."/>
            <person name="Rast P."/>
            <person name="Oberbeckmann S."/>
            <person name="Bunk B."/>
            <person name="Jeske O."/>
            <person name="Meyerdierks A."/>
            <person name="Storesund J.E."/>
            <person name="Kallscheuer N."/>
            <person name="Luecker S."/>
            <person name="Lage O.M."/>
            <person name="Pohl T."/>
            <person name="Merkel B.J."/>
            <person name="Hornburger P."/>
            <person name="Mueller R.-W."/>
            <person name="Bruemmer F."/>
            <person name="Labrenz M."/>
            <person name="Spormann A.M."/>
            <person name="Op Den Camp H."/>
            <person name="Overmann J."/>
            <person name="Amann R."/>
            <person name="Jetten M.S.M."/>
            <person name="Mascher T."/>
            <person name="Medema M.H."/>
            <person name="Devos D.P."/>
            <person name="Kaster A.-K."/>
            <person name="Ovreas L."/>
            <person name="Rohde M."/>
            <person name="Galperin M.Y."/>
            <person name="Jogler C."/>
        </authorList>
    </citation>
    <scope>NUCLEOTIDE SEQUENCE [LARGE SCALE GENOMIC DNA]</scope>
    <source>
        <strain evidence="5 6">Pla100</strain>
    </source>
</reference>
<dbReference type="Gene3D" id="1.25.40.10">
    <property type="entry name" value="Tetratricopeptide repeat domain"/>
    <property type="match status" value="1"/>
</dbReference>
<dbReference type="Proteomes" id="UP000316213">
    <property type="component" value="Unassembled WGS sequence"/>
</dbReference>
<dbReference type="PANTHER" id="PTHR44227">
    <property type="match status" value="1"/>
</dbReference>
<proteinExistence type="predicted"/>
<dbReference type="OrthoDB" id="232771at2"/>
<dbReference type="InterPro" id="IPR052346">
    <property type="entry name" value="O-mannosyl-transferase_TMTC"/>
</dbReference>
<dbReference type="EMBL" id="SJPM01000043">
    <property type="protein sequence ID" value="TWT86084.1"/>
    <property type="molecule type" value="Genomic_DNA"/>
</dbReference>
<feature type="transmembrane region" description="Helical" evidence="4">
    <location>
        <begin position="117"/>
        <end position="139"/>
    </location>
</feature>
<evidence type="ECO:0008006" key="7">
    <source>
        <dbReference type="Google" id="ProtNLM"/>
    </source>
</evidence>
<dbReference type="AlphaFoldDB" id="A0A5C5ZFD1"/>
<dbReference type="SUPFAM" id="SSF48452">
    <property type="entry name" value="TPR-like"/>
    <property type="match status" value="1"/>
</dbReference>
<evidence type="ECO:0000313" key="5">
    <source>
        <dbReference type="EMBL" id="TWT86084.1"/>
    </source>
</evidence>